<accession>A0ABP9S3H3</accession>
<dbReference type="Gene3D" id="3.90.850.10">
    <property type="entry name" value="Fumarylacetoacetase-like, C-terminal domain"/>
    <property type="match status" value="1"/>
</dbReference>
<evidence type="ECO:0000256" key="2">
    <source>
        <dbReference type="ARBA" id="ARBA00022723"/>
    </source>
</evidence>
<evidence type="ECO:0000256" key="1">
    <source>
        <dbReference type="ARBA" id="ARBA00010211"/>
    </source>
</evidence>
<proteinExistence type="inferred from homology"/>
<evidence type="ECO:0000313" key="5">
    <source>
        <dbReference type="Proteomes" id="UP001501570"/>
    </source>
</evidence>
<comment type="similarity">
    <text evidence="1">Belongs to the FAH family.</text>
</comment>
<dbReference type="Pfam" id="PF01557">
    <property type="entry name" value="FAA_hydrolase"/>
    <property type="match status" value="1"/>
</dbReference>
<protein>
    <recommendedName>
        <fullName evidence="3">Fumarylacetoacetase-like C-terminal domain-containing protein</fullName>
    </recommendedName>
</protein>
<sequence>MVTFEVSGVPRPGLRIGDDILALDARLGSRLPGVDTGSVIGLLESWSTVEPVLDELAGAHTGDDPEAYQVGSVTLLPPVRWPRAIFCASANYNDHVQEWTGSGLPDKATTRPCFFFKAPHHTLVGPDDVVHLPRPDAKMFNEIELAVIIGRRTRLVSEASAMDSVAGYAIFNDVSDYSQSQRKDWYGQRFGMADWMRIKSFDNSSVLGPDLVPASQVEDPYKLAMNLYVNDELVQESSTELMHYSIAEQISYLSEQLTLLPGDVVSTGSIRGIGAVKGVFLNVGDRVRAEIDGLGAQHNVIGAPPAADAGE</sequence>
<dbReference type="EMBL" id="BAABJQ010000013">
    <property type="protein sequence ID" value="GAA5190218.1"/>
    <property type="molecule type" value="Genomic_DNA"/>
</dbReference>
<dbReference type="InterPro" id="IPR051121">
    <property type="entry name" value="FAH"/>
</dbReference>
<dbReference type="InterPro" id="IPR011234">
    <property type="entry name" value="Fumarylacetoacetase-like_C"/>
</dbReference>
<feature type="domain" description="Fumarylacetoacetase-like C-terminal" evidence="3">
    <location>
        <begin position="85"/>
        <end position="300"/>
    </location>
</feature>
<dbReference type="PANTHER" id="PTHR42796:SF4">
    <property type="entry name" value="FUMARYLACETOACETATE HYDROLASE DOMAIN-CONTAINING PROTEIN 2A"/>
    <property type="match status" value="1"/>
</dbReference>
<name>A0ABP9S3H3_9ACTN</name>
<gene>
    <name evidence="4" type="ORF">GCM10023322_44870</name>
</gene>
<dbReference type="SUPFAM" id="SSF56529">
    <property type="entry name" value="FAH"/>
    <property type="match status" value="1"/>
</dbReference>
<keyword evidence="2" id="KW-0479">Metal-binding</keyword>
<dbReference type="InterPro" id="IPR036663">
    <property type="entry name" value="Fumarylacetoacetase_C_sf"/>
</dbReference>
<evidence type="ECO:0000259" key="3">
    <source>
        <dbReference type="Pfam" id="PF01557"/>
    </source>
</evidence>
<evidence type="ECO:0000313" key="4">
    <source>
        <dbReference type="EMBL" id="GAA5190218.1"/>
    </source>
</evidence>
<reference evidence="5" key="1">
    <citation type="journal article" date="2019" name="Int. J. Syst. Evol. Microbiol.">
        <title>The Global Catalogue of Microorganisms (GCM) 10K type strain sequencing project: providing services to taxonomists for standard genome sequencing and annotation.</title>
        <authorList>
            <consortium name="The Broad Institute Genomics Platform"/>
            <consortium name="The Broad Institute Genome Sequencing Center for Infectious Disease"/>
            <person name="Wu L."/>
            <person name="Ma J."/>
        </authorList>
    </citation>
    <scope>NUCLEOTIDE SEQUENCE [LARGE SCALE GENOMIC DNA]</scope>
    <source>
        <strain evidence="5">JCM 18304</strain>
    </source>
</reference>
<keyword evidence="5" id="KW-1185">Reference proteome</keyword>
<comment type="caution">
    <text evidence="4">The sequence shown here is derived from an EMBL/GenBank/DDBJ whole genome shotgun (WGS) entry which is preliminary data.</text>
</comment>
<dbReference type="Proteomes" id="UP001501570">
    <property type="component" value="Unassembled WGS sequence"/>
</dbReference>
<organism evidence="4 5">
    <name type="scientific">Rugosimonospora acidiphila</name>
    <dbReference type="NCBI Taxonomy" id="556531"/>
    <lineage>
        <taxon>Bacteria</taxon>
        <taxon>Bacillati</taxon>
        <taxon>Actinomycetota</taxon>
        <taxon>Actinomycetes</taxon>
        <taxon>Micromonosporales</taxon>
        <taxon>Micromonosporaceae</taxon>
        <taxon>Rugosimonospora</taxon>
    </lineage>
</organism>
<dbReference type="PANTHER" id="PTHR42796">
    <property type="entry name" value="FUMARYLACETOACETATE HYDROLASE DOMAIN-CONTAINING PROTEIN 2A-RELATED"/>
    <property type="match status" value="1"/>
</dbReference>